<dbReference type="InterPro" id="IPR036259">
    <property type="entry name" value="MFS_trans_sf"/>
</dbReference>
<proteinExistence type="predicted"/>
<keyword evidence="2" id="KW-1003">Cell membrane</keyword>
<protein>
    <submittedName>
        <fullName evidence="7">MFS transporter</fullName>
    </submittedName>
</protein>
<keyword evidence="3 6" id="KW-0812">Transmembrane</keyword>
<feature type="transmembrane region" description="Helical" evidence="6">
    <location>
        <begin position="210"/>
        <end position="232"/>
    </location>
</feature>
<evidence type="ECO:0000256" key="4">
    <source>
        <dbReference type="ARBA" id="ARBA00022989"/>
    </source>
</evidence>
<dbReference type="InterPro" id="IPR008884">
    <property type="entry name" value="TylF_MeTrfase"/>
</dbReference>
<feature type="transmembrane region" description="Helical" evidence="6">
    <location>
        <begin position="282"/>
        <end position="303"/>
    </location>
</feature>
<dbReference type="PANTHER" id="PTHR23513:SF11">
    <property type="entry name" value="STAPHYLOFERRIN A TRANSPORTER"/>
    <property type="match status" value="1"/>
</dbReference>
<feature type="transmembrane region" description="Helical" evidence="6">
    <location>
        <begin position="365"/>
        <end position="387"/>
    </location>
</feature>
<feature type="transmembrane region" description="Helical" evidence="6">
    <location>
        <begin position="309"/>
        <end position="331"/>
    </location>
</feature>
<comment type="subcellular location">
    <subcellularLocation>
        <location evidence="1">Cell membrane</location>
        <topology evidence="1">Multi-pass membrane protein</topology>
    </subcellularLocation>
</comment>
<dbReference type="PANTHER" id="PTHR23513">
    <property type="entry name" value="INTEGRAL MEMBRANE EFFLUX PROTEIN-RELATED"/>
    <property type="match status" value="1"/>
</dbReference>
<organism evidence="7 8">
    <name type="scientific">Streptomyces orinoci</name>
    <name type="common">Streptoverticillium orinoci</name>
    <dbReference type="NCBI Taxonomy" id="67339"/>
    <lineage>
        <taxon>Bacteria</taxon>
        <taxon>Bacillati</taxon>
        <taxon>Actinomycetota</taxon>
        <taxon>Actinomycetes</taxon>
        <taxon>Kitasatosporales</taxon>
        <taxon>Streptomycetaceae</taxon>
        <taxon>Streptomyces</taxon>
    </lineage>
</organism>
<evidence type="ECO:0000256" key="3">
    <source>
        <dbReference type="ARBA" id="ARBA00022692"/>
    </source>
</evidence>
<evidence type="ECO:0000313" key="8">
    <source>
        <dbReference type="Proteomes" id="UP001552594"/>
    </source>
</evidence>
<keyword evidence="5 6" id="KW-0472">Membrane</keyword>
<reference evidence="7 8" key="1">
    <citation type="submission" date="2024-06" db="EMBL/GenBank/DDBJ databases">
        <title>The Natural Products Discovery Center: Release of the First 8490 Sequenced Strains for Exploring Actinobacteria Biosynthetic Diversity.</title>
        <authorList>
            <person name="Kalkreuter E."/>
            <person name="Kautsar S.A."/>
            <person name="Yang D."/>
            <person name="Bader C.D."/>
            <person name="Teijaro C.N."/>
            <person name="Fluegel L."/>
            <person name="Davis C.M."/>
            <person name="Simpson J.R."/>
            <person name="Lauterbach L."/>
            <person name="Steele A.D."/>
            <person name="Gui C."/>
            <person name="Meng S."/>
            <person name="Li G."/>
            <person name="Viehrig K."/>
            <person name="Ye F."/>
            <person name="Su P."/>
            <person name="Kiefer A.F."/>
            <person name="Nichols A."/>
            <person name="Cepeda A.J."/>
            <person name="Yan W."/>
            <person name="Fan B."/>
            <person name="Jiang Y."/>
            <person name="Adhikari A."/>
            <person name="Zheng C.-J."/>
            <person name="Schuster L."/>
            <person name="Cowan T.M."/>
            <person name="Smanski M.J."/>
            <person name="Chevrette M.G."/>
            <person name="De Carvalho L.P.S."/>
            <person name="Shen B."/>
        </authorList>
    </citation>
    <scope>NUCLEOTIDE SEQUENCE [LARGE SCALE GENOMIC DNA]</scope>
    <source>
        <strain evidence="7 8">NPDC052347</strain>
    </source>
</reference>
<comment type="caution">
    <text evidence="7">The sequence shown here is derived from an EMBL/GenBank/DDBJ whole genome shotgun (WGS) entry which is preliminary data.</text>
</comment>
<dbReference type="RefSeq" id="WP_109279734.1">
    <property type="nucleotide sequence ID" value="NZ_JBFAUK010000005.1"/>
</dbReference>
<sequence length="648" mass="69358">MSGTARRTWWNAATARYTLGELLSQSGTYVSSTAQAWVVLSATQNTLALGIFMALRYGPAALVTPWIGALVDGRNPRRVLQLSNILQMVFALAAGALALTPGALAFWPFVLVGACSQVLAVAEYASRTSYLTALVSDEHRAQFVGATTSASSMGRVVGPAVAGALLSVAPSGLCFAVDAVTFALSFLLLPHGHYRAETPRRASLRESFRVVWHLPLVRDLLVLFALVSLVSFNVATLMPLFVRDTYLNDPKVLALLNATFGIGSVAGGLVRATIRVPPEITTVCGLVLFGVAFAAAGIGVPLWAVGALLFLAGFGRVVFAASSNAMLVTGVEEGRRGFVGSLYAFAFTGVTPVGALLVSSLSSTIGAGTTISAVGGFAALAAGAYALRLVRGYRKASPSPVEPPQRIEMTTAPCHPHIASQASRSVDTMTIDDTIRFVRERALTRSMRPGKLETVQRIARGVEESHVPGIFVETGVALGGSAIVLAKTKTPGRELRLYDSYDLIPAPGENDDQMSHDDYSKLSAQKADQPAVTNCLAHTTDMLEQVKINFRQAGIDVERENVHFVKGLFYDTLIMDGPVAFAHVDCDWYDPVAVCIERLRDHISCGGVVMFDDYSTNGGAKRAVDSWLAEDNRFEVIHHDRSLVVRRR</sequence>
<dbReference type="InterPro" id="IPR011701">
    <property type="entry name" value="MFS"/>
</dbReference>
<accession>A0ABV3JUW4</accession>
<evidence type="ECO:0000256" key="5">
    <source>
        <dbReference type="ARBA" id="ARBA00023136"/>
    </source>
</evidence>
<dbReference type="CDD" id="cd06173">
    <property type="entry name" value="MFS_MefA_like"/>
    <property type="match status" value="1"/>
</dbReference>
<feature type="transmembrane region" description="Helical" evidence="6">
    <location>
        <begin position="252"/>
        <end position="270"/>
    </location>
</feature>
<evidence type="ECO:0000256" key="6">
    <source>
        <dbReference type="SAM" id="Phobius"/>
    </source>
</evidence>
<keyword evidence="8" id="KW-1185">Reference proteome</keyword>
<gene>
    <name evidence="7" type="ORF">AB0L16_09395</name>
</gene>
<name>A0ABV3JUW4_STRON</name>
<dbReference type="SUPFAM" id="SSF53335">
    <property type="entry name" value="S-adenosyl-L-methionine-dependent methyltransferases"/>
    <property type="match status" value="1"/>
</dbReference>
<dbReference type="InterPro" id="IPR029063">
    <property type="entry name" value="SAM-dependent_MTases_sf"/>
</dbReference>
<feature type="transmembrane region" description="Helical" evidence="6">
    <location>
        <begin position="338"/>
        <end position="359"/>
    </location>
</feature>
<dbReference type="Proteomes" id="UP001552594">
    <property type="component" value="Unassembled WGS sequence"/>
</dbReference>
<feature type="transmembrane region" description="Helical" evidence="6">
    <location>
        <begin position="47"/>
        <end position="67"/>
    </location>
</feature>
<dbReference type="Pfam" id="PF07690">
    <property type="entry name" value="MFS_1"/>
    <property type="match status" value="1"/>
</dbReference>
<evidence type="ECO:0000256" key="2">
    <source>
        <dbReference type="ARBA" id="ARBA00022475"/>
    </source>
</evidence>
<dbReference type="Gene3D" id="1.20.1250.20">
    <property type="entry name" value="MFS general substrate transporter like domains"/>
    <property type="match status" value="1"/>
</dbReference>
<evidence type="ECO:0000313" key="7">
    <source>
        <dbReference type="EMBL" id="MEV5506678.1"/>
    </source>
</evidence>
<dbReference type="Pfam" id="PF05711">
    <property type="entry name" value="TylF"/>
    <property type="match status" value="1"/>
</dbReference>
<dbReference type="Gene3D" id="3.40.50.150">
    <property type="entry name" value="Vaccinia Virus protein VP39"/>
    <property type="match status" value="1"/>
</dbReference>
<evidence type="ECO:0000256" key="1">
    <source>
        <dbReference type="ARBA" id="ARBA00004651"/>
    </source>
</evidence>
<keyword evidence="4 6" id="KW-1133">Transmembrane helix</keyword>
<dbReference type="SUPFAM" id="SSF103473">
    <property type="entry name" value="MFS general substrate transporter"/>
    <property type="match status" value="1"/>
</dbReference>
<dbReference type="EMBL" id="JBFAUK010000005">
    <property type="protein sequence ID" value="MEV5506678.1"/>
    <property type="molecule type" value="Genomic_DNA"/>
</dbReference>